<dbReference type="RefSeq" id="WP_338550474.1">
    <property type="nucleotide sequence ID" value="NZ_CP146069.1"/>
</dbReference>
<evidence type="ECO:0000313" key="3">
    <source>
        <dbReference type="Proteomes" id="UP001364156"/>
    </source>
</evidence>
<accession>A0ABZ2HMR9</accession>
<dbReference type="Pfam" id="PF07238">
    <property type="entry name" value="PilZ"/>
    <property type="match status" value="1"/>
</dbReference>
<dbReference type="Gene3D" id="2.40.10.220">
    <property type="entry name" value="predicted glycosyltransferase like domains"/>
    <property type="match status" value="1"/>
</dbReference>
<keyword evidence="3" id="KW-1185">Reference proteome</keyword>
<name>A0ABZ2HMR9_9RHOB</name>
<organism evidence="2 3">
    <name type="scientific">Roseovarius phycicola</name>
    <dbReference type="NCBI Taxonomy" id="3080976"/>
    <lineage>
        <taxon>Bacteria</taxon>
        <taxon>Pseudomonadati</taxon>
        <taxon>Pseudomonadota</taxon>
        <taxon>Alphaproteobacteria</taxon>
        <taxon>Rhodobacterales</taxon>
        <taxon>Roseobacteraceae</taxon>
        <taxon>Roseovarius</taxon>
    </lineage>
</organism>
<feature type="domain" description="PilZ" evidence="1">
    <location>
        <begin position="30"/>
        <end position="110"/>
    </location>
</feature>
<sequence>MDFDIPDVRMGTANIRKTRDMAFTMSWYSKRQFVRHDVKLEARLSSPAAEFTVRVVNLSGGGACLEIASFILRQVPEVGYDLVIDGFGRFACKTSWLASNRCGVEFLIADTAKTALASQLETDF</sequence>
<evidence type="ECO:0000259" key="1">
    <source>
        <dbReference type="Pfam" id="PF07238"/>
    </source>
</evidence>
<gene>
    <name evidence="2" type="ORF">RZ517_05590</name>
</gene>
<dbReference type="EMBL" id="CP146069">
    <property type="protein sequence ID" value="WWR47642.1"/>
    <property type="molecule type" value="Genomic_DNA"/>
</dbReference>
<dbReference type="Proteomes" id="UP001364156">
    <property type="component" value="Chromosome"/>
</dbReference>
<proteinExistence type="predicted"/>
<evidence type="ECO:0000313" key="2">
    <source>
        <dbReference type="EMBL" id="WWR47642.1"/>
    </source>
</evidence>
<protein>
    <submittedName>
        <fullName evidence="2">PilZ domain-containing protein</fullName>
    </submittedName>
</protein>
<dbReference type="SUPFAM" id="SSF141371">
    <property type="entry name" value="PilZ domain-like"/>
    <property type="match status" value="1"/>
</dbReference>
<reference evidence="2 3" key="1">
    <citation type="submission" date="2023-10" db="EMBL/GenBank/DDBJ databases">
        <title>Roseovarius strain S88 nov., isolated from a marine algae.</title>
        <authorList>
            <person name="Lee M.W."/>
            <person name="Lee J.K."/>
            <person name="Kim J.M."/>
            <person name="Choi D.G."/>
            <person name="Baek J.H."/>
            <person name="Bayburt H."/>
            <person name="Jung J.J."/>
            <person name="Han D.M."/>
            <person name="Jeon C.O."/>
        </authorList>
    </citation>
    <scope>NUCLEOTIDE SEQUENCE [LARGE SCALE GENOMIC DNA]</scope>
    <source>
        <strain evidence="2 3">S88</strain>
    </source>
</reference>
<dbReference type="InterPro" id="IPR009875">
    <property type="entry name" value="PilZ_domain"/>
</dbReference>